<keyword evidence="1" id="KW-0175">Coiled coil</keyword>
<accession>A0ABW5FLG8</accession>
<keyword evidence="5" id="KW-1185">Reference proteome</keyword>
<evidence type="ECO:0000256" key="3">
    <source>
        <dbReference type="SAM" id="Phobius"/>
    </source>
</evidence>
<keyword evidence="3" id="KW-1133">Transmembrane helix</keyword>
<evidence type="ECO:0000313" key="4">
    <source>
        <dbReference type="EMBL" id="MFD2415015.1"/>
    </source>
</evidence>
<evidence type="ECO:0000256" key="2">
    <source>
        <dbReference type="SAM" id="MobiDB-lite"/>
    </source>
</evidence>
<dbReference type="InterPro" id="IPR001646">
    <property type="entry name" value="5peptide_repeat"/>
</dbReference>
<feature type="transmembrane region" description="Helical" evidence="3">
    <location>
        <begin position="29"/>
        <end position="47"/>
    </location>
</feature>
<dbReference type="EMBL" id="JBHUKR010000003">
    <property type="protein sequence ID" value="MFD2415015.1"/>
    <property type="molecule type" value="Genomic_DNA"/>
</dbReference>
<keyword evidence="3" id="KW-0812">Transmembrane</keyword>
<dbReference type="RefSeq" id="WP_378260433.1">
    <property type="nucleotide sequence ID" value="NZ_JBHUKR010000003.1"/>
</dbReference>
<dbReference type="Proteomes" id="UP001597417">
    <property type="component" value="Unassembled WGS sequence"/>
</dbReference>
<dbReference type="Gene3D" id="2.160.20.80">
    <property type="entry name" value="E3 ubiquitin-protein ligase SopA"/>
    <property type="match status" value="1"/>
</dbReference>
<proteinExistence type="predicted"/>
<gene>
    <name evidence="4" type="ORF">ACFSXZ_01615</name>
</gene>
<protein>
    <submittedName>
        <fullName evidence="4">Pentapeptide repeat-containing protein</fullName>
    </submittedName>
</protein>
<feature type="coiled-coil region" evidence="1">
    <location>
        <begin position="69"/>
        <end position="96"/>
    </location>
</feature>
<sequence>MVIVAVGVGLAVWLLVAFGRDDPLGAIRTAGTVVVGSGGGAALFLAARRQRSTEIALVQKERDQADVARAHALQERVAAENRANAVERRITELYTKSVEQLGSDKAPVRLGGLYALERLAQDNEHQRQTIVNVLCAYLRMPYRQHEPKDLDPLTNDAHLQEREVRLTAQRLLTSHLRADSIAFWEGIRLDPTGAFLIDFTMVGNDCRWVSFKAATFVGSTIFLDMAFPDYASFDKAMFLGDTHFTGTTFTGDAKFEDATFRSSVEFDGYLDSHSTNFARQAKFQGVTFEDRTSFSGATFNGRAPSANHEPGIPPRSPARSASGPLTSNPARTS</sequence>
<feature type="region of interest" description="Disordered" evidence="2">
    <location>
        <begin position="296"/>
        <end position="333"/>
    </location>
</feature>
<organism evidence="4 5">
    <name type="scientific">Amycolatopsis pigmentata</name>
    <dbReference type="NCBI Taxonomy" id="450801"/>
    <lineage>
        <taxon>Bacteria</taxon>
        <taxon>Bacillati</taxon>
        <taxon>Actinomycetota</taxon>
        <taxon>Actinomycetes</taxon>
        <taxon>Pseudonocardiales</taxon>
        <taxon>Pseudonocardiaceae</taxon>
        <taxon>Amycolatopsis</taxon>
    </lineage>
</organism>
<evidence type="ECO:0000313" key="5">
    <source>
        <dbReference type="Proteomes" id="UP001597417"/>
    </source>
</evidence>
<dbReference type="Pfam" id="PF13576">
    <property type="entry name" value="Pentapeptide_3"/>
    <property type="match status" value="1"/>
</dbReference>
<keyword evidence="3" id="KW-0472">Membrane</keyword>
<name>A0ABW5FLG8_9PSEU</name>
<comment type="caution">
    <text evidence="4">The sequence shown here is derived from an EMBL/GenBank/DDBJ whole genome shotgun (WGS) entry which is preliminary data.</text>
</comment>
<reference evidence="5" key="1">
    <citation type="journal article" date="2019" name="Int. J. Syst. Evol. Microbiol.">
        <title>The Global Catalogue of Microorganisms (GCM) 10K type strain sequencing project: providing services to taxonomists for standard genome sequencing and annotation.</title>
        <authorList>
            <consortium name="The Broad Institute Genomics Platform"/>
            <consortium name="The Broad Institute Genome Sequencing Center for Infectious Disease"/>
            <person name="Wu L."/>
            <person name="Ma J."/>
        </authorList>
    </citation>
    <scope>NUCLEOTIDE SEQUENCE [LARGE SCALE GENOMIC DNA]</scope>
    <source>
        <strain evidence="5">CGMCC 4.7645</strain>
    </source>
</reference>
<evidence type="ECO:0000256" key="1">
    <source>
        <dbReference type="SAM" id="Coils"/>
    </source>
</evidence>